<evidence type="ECO:0000313" key="2">
    <source>
        <dbReference type="EMBL" id="MBT9315963.1"/>
    </source>
</evidence>
<evidence type="ECO:0000256" key="1">
    <source>
        <dbReference type="SAM" id="Phobius"/>
    </source>
</evidence>
<organism evidence="2 3">
    <name type="scientific">Leptothoe spongobia TAU-MAC 1115</name>
    <dbReference type="NCBI Taxonomy" id="1967444"/>
    <lineage>
        <taxon>Bacteria</taxon>
        <taxon>Bacillati</taxon>
        <taxon>Cyanobacteriota</taxon>
        <taxon>Cyanophyceae</taxon>
        <taxon>Nodosilineales</taxon>
        <taxon>Cymatolegaceae</taxon>
        <taxon>Leptothoe</taxon>
        <taxon>Leptothoe spongobia</taxon>
    </lineage>
</organism>
<reference evidence="2" key="1">
    <citation type="submission" date="2020-11" db="EMBL/GenBank/DDBJ databases">
        <authorList>
            <person name="Konstantinou D."/>
            <person name="Gkelis S."/>
            <person name="Popin R."/>
            <person name="Fewer D."/>
            <person name="Sivonen K."/>
        </authorList>
    </citation>
    <scope>NUCLEOTIDE SEQUENCE</scope>
    <source>
        <strain evidence="2">TAU-MAC 1115</strain>
    </source>
</reference>
<gene>
    <name evidence="2" type="ORF">IXB50_11075</name>
</gene>
<dbReference type="EMBL" id="JADOES010000019">
    <property type="protein sequence ID" value="MBT9315963.1"/>
    <property type="molecule type" value="Genomic_DNA"/>
</dbReference>
<dbReference type="RefSeq" id="WP_215609033.1">
    <property type="nucleotide sequence ID" value="NZ_JADOES010000019.1"/>
</dbReference>
<accession>A0A947DG58</accession>
<dbReference type="AlphaFoldDB" id="A0A947DG58"/>
<reference evidence="2" key="2">
    <citation type="journal article" date="2021" name="Mar. Drugs">
        <title>Genome Reduction and Secondary Metabolism of the Marine Sponge-Associated Cyanobacterium Leptothoe.</title>
        <authorList>
            <person name="Konstantinou D."/>
            <person name="Popin R.V."/>
            <person name="Fewer D.P."/>
            <person name="Sivonen K."/>
            <person name="Gkelis S."/>
        </authorList>
    </citation>
    <scope>NUCLEOTIDE SEQUENCE</scope>
    <source>
        <strain evidence="2">TAU-MAC 1115</strain>
    </source>
</reference>
<keyword evidence="1" id="KW-0472">Membrane</keyword>
<sequence>MMLATLALPNVIGLIIGIVIAMLVSLVGIVLLTAAPAQAALPPQANTELRDNSLFVVTGAIQQVSTEEVPIDIGSNHQYHAVVTVETVEKAAISPNTAPLISFPLPDVLPAPASQIDVYYWQSGQRPTGWAGPSGQYRSLKSKTTVRLFLTVEQGQLTLLEPNGWEPVE</sequence>
<dbReference type="Proteomes" id="UP000717364">
    <property type="component" value="Unassembled WGS sequence"/>
</dbReference>
<feature type="transmembrane region" description="Helical" evidence="1">
    <location>
        <begin position="12"/>
        <end position="34"/>
    </location>
</feature>
<keyword evidence="3" id="KW-1185">Reference proteome</keyword>
<evidence type="ECO:0000313" key="3">
    <source>
        <dbReference type="Proteomes" id="UP000717364"/>
    </source>
</evidence>
<comment type="caution">
    <text evidence="2">The sequence shown here is derived from an EMBL/GenBank/DDBJ whole genome shotgun (WGS) entry which is preliminary data.</text>
</comment>
<keyword evidence="1" id="KW-1133">Transmembrane helix</keyword>
<protein>
    <submittedName>
        <fullName evidence="2">Uncharacterized protein</fullName>
    </submittedName>
</protein>
<keyword evidence="1" id="KW-0812">Transmembrane</keyword>
<proteinExistence type="predicted"/>
<name>A0A947DG58_9CYAN</name>